<feature type="compositionally biased region" description="Basic and acidic residues" evidence="1">
    <location>
        <begin position="1"/>
        <end position="11"/>
    </location>
</feature>
<sequence length="58" mass="6737">MTAPLHPDDRTRPHRRAPIHPLGEPASQFGRVEIAMSIFALSTFAWMFARVLLHWWRG</sequence>
<keyword evidence="2" id="KW-1133">Transmembrane helix</keyword>
<keyword evidence="2" id="KW-0812">Transmembrane</keyword>
<accession>A0A1I6K6W0</accession>
<evidence type="ECO:0000313" key="4">
    <source>
        <dbReference type="Proteomes" id="UP000198824"/>
    </source>
</evidence>
<evidence type="ECO:0000313" key="3">
    <source>
        <dbReference type="EMBL" id="SFR86798.1"/>
    </source>
</evidence>
<feature type="transmembrane region" description="Helical" evidence="2">
    <location>
        <begin position="34"/>
        <end position="53"/>
    </location>
</feature>
<organism evidence="3 4">
    <name type="scientific">Sphingomonas jatrophae</name>
    <dbReference type="NCBI Taxonomy" id="1166337"/>
    <lineage>
        <taxon>Bacteria</taxon>
        <taxon>Pseudomonadati</taxon>
        <taxon>Pseudomonadota</taxon>
        <taxon>Alphaproteobacteria</taxon>
        <taxon>Sphingomonadales</taxon>
        <taxon>Sphingomonadaceae</taxon>
        <taxon>Sphingomonas</taxon>
    </lineage>
</organism>
<dbReference type="AlphaFoldDB" id="A0A1I6K6W0"/>
<gene>
    <name evidence="3" type="ORF">SAMN05192580_1377</name>
</gene>
<protein>
    <submittedName>
        <fullName evidence="3">Uncharacterized protein</fullName>
    </submittedName>
</protein>
<dbReference type="STRING" id="1166337.SAMN05192580_1377"/>
<proteinExistence type="predicted"/>
<dbReference type="EMBL" id="FOZG01000001">
    <property type="protein sequence ID" value="SFR86798.1"/>
    <property type="molecule type" value="Genomic_DNA"/>
</dbReference>
<evidence type="ECO:0000256" key="1">
    <source>
        <dbReference type="SAM" id="MobiDB-lite"/>
    </source>
</evidence>
<keyword evidence="2" id="KW-0472">Membrane</keyword>
<evidence type="ECO:0000256" key="2">
    <source>
        <dbReference type="SAM" id="Phobius"/>
    </source>
</evidence>
<keyword evidence="4" id="KW-1185">Reference proteome</keyword>
<name>A0A1I6K6W0_9SPHN</name>
<feature type="region of interest" description="Disordered" evidence="1">
    <location>
        <begin position="1"/>
        <end position="24"/>
    </location>
</feature>
<dbReference type="RefSeq" id="WP_165611216.1">
    <property type="nucleotide sequence ID" value="NZ_FOZG01000001.1"/>
</dbReference>
<dbReference type="Proteomes" id="UP000198824">
    <property type="component" value="Unassembled WGS sequence"/>
</dbReference>
<reference evidence="3 4" key="1">
    <citation type="submission" date="2016-10" db="EMBL/GenBank/DDBJ databases">
        <authorList>
            <person name="de Groot N.N."/>
        </authorList>
    </citation>
    <scope>NUCLEOTIDE SEQUENCE [LARGE SCALE GENOMIC DNA]</scope>
    <source>
        <strain evidence="3 4">S5-249</strain>
    </source>
</reference>